<dbReference type="EMBL" id="LR590481">
    <property type="protein sequence ID" value="VTQ84044.1"/>
    <property type="molecule type" value="Genomic_DNA"/>
</dbReference>
<evidence type="ECO:0000256" key="10">
    <source>
        <dbReference type="ARBA" id="ARBA00023136"/>
    </source>
</evidence>
<dbReference type="GO" id="GO:0000155">
    <property type="term" value="F:phosphorelay sensor kinase activity"/>
    <property type="evidence" value="ECO:0007669"/>
    <property type="project" value="InterPro"/>
</dbReference>
<keyword evidence="14" id="KW-1185">Reference proteome</keyword>
<evidence type="ECO:0000256" key="8">
    <source>
        <dbReference type="ARBA" id="ARBA00022989"/>
    </source>
</evidence>
<dbReference type="Gene3D" id="1.10.287.130">
    <property type="match status" value="1"/>
</dbReference>
<dbReference type="SMART" id="SM00388">
    <property type="entry name" value="HisKA"/>
    <property type="match status" value="1"/>
</dbReference>
<dbReference type="SMART" id="SM00387">
    <property type="entry name" value="HATPase_c"/>
    <property type="match status" value="1"/>
</dbReference>
<dbReference type="SUPFAM" id="SSF55874">
    <property type="entry name" value="ATPase domain of HSP90 chaperone/DNA topoisomerase II/histidine kinase"/>
    <property type="match status" value="1"/>
</dbReference>
<dbReference type="InterPro" id="IPR036097">
    <property type="entry name" value="HisK_dim/P_sf"/>
</dbReference>
<dbReference type="SUPFAM" id="SSF47384">
    <property type="entry name" value="Homodimeric domain of signal transducing histidine kinase"/>
    <property type="match status" value="1"/>
</dbReference>
<dbReference type="PRINTS" id="PR01780">
    <property type="entry name" value="LANTIREGPROT"/>
</dbReference>
<accession>A0A4U9QYP1</accession>
<sequence length="453" mass="52698">MGISKEITLKRFFLKYLVTIVSCIILSFVTPWMIIGILSNNNVVKPANYYELQAKKIKPKLERLPVIKQGDIPKNLSYIIFDKNNNIESTNFKSEEVQDALNFIDDKNDWKVNYFVYIKGKSNSCILKYKLKVSYTSNKLNDIFLSPEKMLYIFIIINLLSSCVISIIIFSKKLKTELIPLLNTTKQIHIQNLDFTAKRAKIKEFNEILDSMIDMRDELKDTLKKKWEEEKIKTEQLSALSHDIKTPLTIIKGNTQLLLESESLEEDKEYGEFILNGVNEIENYISILSNAIHNGKKLRIQKNKININNLLRKIEKDTLSLFQTKEIKLKSEYLNIPDFIYGDERYIYRAIMNVLSNAFDYSPKQGTVYLNIFFTDEYLYFKITDEGKGFYKEDIKNASNMFYQGDKSRSRNNHYGIGLYLVNVVAKEHRGEVILGNSKETLGAEVIFKIKSD</sequence>
<feature type="transmembrane region" description="Helical" evidence="11">
    <location>
        <begin position="150"/>
        <end position="170"/>
    </location>
</feature>
<dbReference type="GO" id="GO:0005886">
    <property type="term" value="C:plasma membrane"/>
    <property type="evidence" value="ECO:0007669"/>
    <property type="project" value="TreeGrafter"/>
</dbReference>
<evidence type="ECO:0000256" key="6">
    <source>
        <dbReference type="ARBA" id="ARBA00022692"/>
    </source>
</evidence>
<evidence type="ECO:0000256" key="4">
    <source>
        <dbReference type="ARBA" id="ARBA00022553"/>
    </source>
</evidence>
<dbReference type="CDD" id="cd00082">
    <property type="entry name" value="HisKA"/>
    <property type="match status" value="1"/>
</dbReference>
<dbReference type="Pfam" id="PF00512">
    <property type="entry name" value="HisKA"/>
    <property type="match status" value="1"/>
</dbReference>
<organism evidence="13 14">
    <name type="scientific">Hathewaya histolytica</name>
    <name type="common">Clostridium histolyticum</name>
    <dbReference type="NCBI Taxonomy" id="1498"/>
    <lineage>
        <taxon>Bacteria</taxon>
        <taxon>Bacillati</taxon>
        <taxon>Bacillota</taxon>
        <taxon>Clostridia</taxon>
        <taxon>Eubacteriales</taxon>
        <taxon>Clostridiaceae</taxon>
        <taxon>Hathewaya</taxon>
    </lineage>
</organism>
<dbReference type="PANTHER" id="PTHR45528">
    <property type="entry name" value="SENSOR HISTIDINE KINASE CPXA"/>
    <property type="match status" value="1"/>
</dbReference>
<comment type="subcellular location">
    <subcellularLocation>
        <location evidence="2">Membrane</location>
        <topology evidence="2">Multi-pass membrane protein</topology>
    </subcellularLocation>
</comment>
<evidence type="ECO:0000313" key="13">
    <source>
        <dbReference type="EMBL" id="VTQ84044.1"/>
    </source>
</evidence>
<dbReference type="EC" id="2.7.13.3" evidence="3"/>
<evidence type="ECO:0000256" key="2">
    <source>
        <dbReference type="ARBA" id="ARBA00004141"/>
    </source>
</evidence>
<keyword evidence="6 11" id="KW-0812">Transmembrane</keyword>
<keyword evidence="4" id="KW-0597">Phosphoprotein</keyword>
<dbReference type="InterPro" id="IPR050398">
    <property type="entry name" value="HssS/ArlS-like"/>
</dbReference>
<dbReference type="RefSeq" id="WP_138209266.1">
    <property type="nucleotide sequence ID" value="NZ_CBCRUQ010000008.1"/>
</dbReference>
<keyword evidence="8 11" id="KW-1133">Transmembrane helix</keyword>
<feature type="domain" description="Histidine kinase" evidence="12">
    <location>
        <begin position="239"/>
        <end position="453"/>
    </location>
</feature>
<keyword evidence="10 11" id="KW-0472">Membrane</keyword>
<dbReference type="InterPro" id="IPR036890">
    <property type="entry name" value="HATPase_C_sf"/>
</dbReference>
<dbReference type="InterPro" id="IPR003594">
    <property type="entry name" value="HATPase_dom"/>
</dbReference>
<evidence type="ECO:0000256" key="5">
    <source>
        <dbReference type="ARBA" id="ARBA00022679"/>
    </source>
</evidence>
<name>A0A4U9QYP1_HATHI</name>
<dbReference type="Proteomes" id="UP000308489">
    <property type="component" value="Chromosome 1"/>
</dbReference>
<evidence type="ECO:0000256" key="1">
    <source>
        <dbReference type="ARBA" id="ARBA00000085"/>
    </source>
</evidence>
<feature type="transmembrane region" description="Helical" evidence="11">
    <location>
        <begin position="12"/>
        <end position="35"/>
    </location>
</feature>
<evidence type="ECO:0000256" key="7">
    <source>
        <dbReference type="ARBA" id="ARBA00022777"/>
    </source>
</evidence>
<dbReference type="PANTHER" id="PTHR45528:SF8">
    <property type="entry name" value="HISTIDINE KINASE"/>
    <property type="match status" value="1"/>
</dbReference>
<keyword evidence="9" id="KW-0902">Two-component regulatory system</keyword>
<dbReference type="Pfam" id="PF02518">
    <property type="entry name" value="HATPase_c"/>
    <property type="match status" value="1"/>
</dbReference>
<keyword evidence="5 13" id="KW-0808">Transferase</keyword>
<evidence type="ECO:0000256" key="11">
    <source>
        <dbReference type="SAM" id="Phobius"/>
    </source>
</evidence>
<dbReference type="KEGG" id="hhw:NCTC503_00467"/>
<dbReference type="PROSITE" id="PS50109">
    <property type="entry name" value="HIS_KIN"/>
    <property type="match status" value="1"/>
</dbReference>
<reference evidence="13 14" key="1">
    <citation type="submission" date="2019-05" db="EMBL/GenBank/DDBJ databases">
        <authorList>
            <consortium name="Pathogen Informatics"/>
        </authorList>
    </citation>
    <scope>NUCLEOTIDE SEQUENCE [LARGE SCALE GENOMIC DNA]</scope>
    <source>
        <strain evidence="13 14">NCTC503</strain>
    </source>
</reference>
<dbReference type="InterPro" id="IPR008358">
    <property type="entry name" value="Sig_transdc_His_kin/Pase_MprB"/>
</dbReference>
<evidence type="ECO:0000256" key="9">
    <source>
        <dbReference type="ARBA" id="ARBA00023012"/>
    </source>
</evidence>
<comment type="catalytic activity">
    <reaction evidence="1">
        <text>ATP + protein L-histidine = ADP + protein N-phospho-L-histidine.</text>
        <dbReference type="EC" id="2.7.13.3"/>
    </reaction>
</comment>
<dbReference type="AlphaFoldDB" id="A0A4U9QYP1"/>
<dbReference type="OrthoDB" id="84942at2"/>
<gene>
    <name evidence="13" type="primary">phoR_1</name>
    <name evidence="13" type="ORF">NCTC503_00467</name>
</gene>
<dbReference type="InterPro" id="IPR003661">
    <property type="entry name" value="HisK_dim/P_dom"/>
</dbReference>
<keyword evidence="7 13" id="KW-0418">Kinase</keyword>
<evidence type="ECO:0000256" key="3">
    <source>
        <dbReference type="ARBA" id="ARBA00012438"/>
    </source>
</evidence>
<dbReference type="InterPro" id="IPR005467">
    <property type="entry name" value="His_kinase_dom"/>
</dbReference>
<protein>
    <recommendedName>
        <fullName evidence="3">histidine kinase</fullName>
        <ecNumber evidence="3">2.7.13.3</ecNumber>
    </recommendedName>
</protein>
<evidence type="ECO:0000313" key="14">
    <source>
        <dbReference type="Proteomes" id="UP000308489"/>
    </source>
</evidence>
<evidence type="ECO:0000259" key="12">
    <source>
        <dbReference type="PROSITE" id="PS50109"/>
    </source>
</evidence>
<proteinExistence type="predicted"/>
<dbReference type="Gene3D" id="3.30.565.10">
    <property type="entry name" value="Histidine kinase-like ATPase, C-terminal domain"/>
    <property type="match status" value="1"/>
</dbReference>